<keyword evidence="2" id="KW-1185">Reference proteome</keyword>
<dbReference type="EMBL" id="KV417274">
    <property type="protein sequence ID" value="KZO98715.1"/>
    <property type="molecule type" value="Genomic_DNA"/>
</dbReference>
<evidence type="ECO:0000313" key="2">
    <source>
        <dbReference type="Proteomes" id="UP000076738"/>
    </source>
</evidence>
<proteinExistence type="predicted"/>
<evidence type="ECO:0008006" key="3">
    <source>
        <dbReference type="Google" id="ProtNLM"/>
    </source>
</evidence>
<organism evidence="1 2">
    <name type="scientific">Calocera viscosa (strain TUFC12733)</name>
    <dbReference type="NCBI Taxonomy" id="1330018"/>
    <lineage>
        <taxon>Eukaryota</taxon>
        <taxon>Fungi</taxon>
        <taxon>Dikarya</taxon>
        <taxon>Basidiomycota</taxon>
        <taxon>Agaricomycotina</taxon>
        <taxon>Dacrymycetes</taxon>
        <taxon>Dacrymycetales</taxon>
        <taxon>Dacrymycetaceae</taxon>
        <taxon>Calocera</taxon>
    </lineage>
</organism>
<name>A0A167PET9_CALVF</name>
<dbReference type="Gene3D" id="2.60.120.620">
    <property type="entry name" value="q2cbj1_9rhob like domain"/>
    <property type="match status" value="1"/>
</dbReference>
<protein>
    <recommendedName>
        <fullName evidence="3">Phytanoyl-CoA dioxygenase</fullName>
    </recommendedName>
</protein>
<dbReference type="OrthoDB" id="4664297at2759"/>
<accession>A0A167PET9</accession>
<dbReference type="AlphaFoldDB" id="A0A167PET9"/>
<evidence type="ECO:0000313" key="1">
    <source>
        <dbReference type="EMBL" id="KZO98715.1"/>
    </source>
</evidence>
<dbReference type="Proteomes" id="UP000076738">
    <property type="component" value="Unassembled WGS sequence"/>
</dbReference>
<reference evidence="1 2" key="1">
    <citation type="journal article" date="2016" name="Mol. Biol. Evol.">
        <title>Comparative Genomics of Early-Diverging Mushroom-Forming Fungi Provides Insights into the Origins of Lignocellulose Decay Capabilities.</title>
        <authorList>
            <person name="Nagy L.G."/>
            <person name="Riley R."/>
            <person name="Tritt A."/>
            <person name="Adam C."/>
            <person name="Daum C."/>
            <person name="Floudas D."/>
            <person name="Sun H."/>
            <person name="Yadav J.S."/>
            <person name="Pangilinan J."/>
            <person name="Larsson K.H."/>
            <person name="Matsuura K."/>
            <person name="Barry K."/>
            <person name="Labutti K."/>
            <person name="Kuo R."/>
            <person name="Ohm R.A."/>
            <person name="Bhattacharya S.S."/>
            <person name="Shirouzu T."/>
            <person name="Yoshinaga Y."/>
            <person name="Martin F.M."/>
            <person name="Grigoriev I.V."/>
            <person name="Hibbett D.S."/>
        </authorList>
    </citation>
    <scope>NUCLEOTIDE SEQUENCE [LARGE SCALE GENOMIC DNA]</scope>
    <source>
        <strain evidence="1 2">TUFC12733</strain>
    </source>
</reference>
<sequence length="351" mass="40522">MPVDYKFLTPEQREFFLEHGWLKIPNAINNKYIDKWLNRLWIRKGWDKEKGPRSWEGEYVKVARHEEVHFSVLAPDAYKACVDLCGGIDRIDPIRNMRQGDHFIINNGSDYWETHDCDSKDVRGWRVLLHTDNDWYRQFLDSSNNALVVIHLFTDVPPRGGGTFLCEDGIAGIEKVFYEHKEGLDSPFVDITTGHIKDCKKFTQVTGKAGDTFILHPHLPHTNGPNHLRTPRIITNPHVTLNEPYNLDRADPSDYSLVESVILKNLDRKSIPEAEYRDPSVPRKAYYPRNFSLRVTDLPDELDRLIAAAKAEGKDKDSIESLWLKEGEELELFQKNFGLDLPHGPNHTIRG</sequence>
<gene>
    <name evidence="1" type="ORF">CALVIDRAFT_561661</name>
</gene>
<dbReference type="SUPFAM" id="SSF51197">
    <property type="entry name" value="Clavaminate synthase-like"/>
    <property type="match status" value="1"/>
</dbReference>